<evidence type="ECO:0000313" key="5">
    <source>
        <dbReference type="Proteomes" id="UP000294498"/>
    </source>
</evidence>
<dbReference type="InterPro" id="IPR011251">
    <property type="entry name" value="Luciferase-like_dom"/>
</dbReference>
<dbReference type="FunFam" id="3.20.20.30:FF:000002">
    <property type="entry name" value="LLM class flavin-dependent oxidoreductase"/>
    <property type="match status" value="1"/>
</dbReference>
<dbReference type="AlphaFoldDB" id="A0A4R8DVN8"/>
<dbReference type="OrthoDB" id="9780518at2"/>
<dbReference type="InterPro" id="IPR036661">
    <property type="entry name" value="Luciferase-like_sf"/>
</dbReference>
<evidence type="ECO:0000259" key="3">
    <source>
        <dbReference type="Pfam" id="PF00296"/>
    </source>
</evidence>
<dbReference type="RefSeq" id="WP_133994734.1">
    <property type="nucleotide sequence ID" value="NZ_SODV01000001.1"/>
</dbReference>
<name>A0A4R8DVN8_9BACT</name>
<accession>A0A4R8DVN8</accession>
<organism evidence="4 5">
    <name type="scientific">Dinghuibacter silviterrae</name>
    <dbReference type="NCBI Taxonomy" id="1539049"/>
    <lineage>
        <taxon>Bacteria</taxon>
        <taxon>Pseudomonadati</taxon>
        <taxon>Bacteroidota</taxon>
        <taxon>Chitinophagia</taxon>
        <taxon>Chitinophagales</taxon>
        <taxon>Chitinophagaceae</taxon>
        <taxon>Dinghuibacter</taxon>
    </lineage>
</organism>
<evidence type="ECO:0000256" key="1">
    <source>
        <dbReference type="ARBA" id="ARBA00007789"/>
    </source>
</evidence>
<dbReference type="NCBIfam" id="TIGR03558">
    <property type="entry name" value="oxido_grp_1"/>
    <property type="match status" value="1"/>
</dbReference>
<evidence type="ECO:0000256" key="2">
    <source>
        <dbReference type="ARBA" id="ARBA00074555"/>
    </source>
</evidence>
<dbReference type="Gene3D" id="3.20.20.30">
    <property type="entry name" value="Luciferase-like domain"/>
    <property type="match status" value="1"/>
</dbReference>
<dbReference type="Pfam" id="PF00296">
    <property type="entry name" value="Bac_luciferase"/>
    <property type="match status" value="1"/>
</dbReference>
<feature type="domain" description="Luciferase-like" evidence="3">
    <location>
        <begin position="15"/>
        <end position="241"/>
    </location>
</feature>
<dbReference type="SUPFAM" id="SSF51679">
    <property type="entry name" value="Bacterial luciferase-like"/>
    <property type="match status" value="1"/>
</dbReference>
<dbReference type="InterPro" id="IPR019949">
    <property type="entry name" value="CmoO-like"/>
</dbReference>
<evidence type="ECO:0000313" key="4">
    <source>
        <dbReference type="EMBL" id="TDX02106.1"/>
    </source>
</evidence>
<proteinExistence type="predicted"/>
<sequence>MNRFPLSVLELAIVGQGGDAGTAIAGTAAVARHVESLGYTRIWMAEHHNMQHVASSATAVLIGHVAGQTQHIRVGSGGIMLPNHAPLVVAEQFGTLETLYPGRIDLGLGRAPGTDQVTAMALRRNNMSAAYHFAEDIRDLQTYFSADNADGRVHAFPGEGLTIPIWILGSSTDSAHLAAQMGLPYAFAAHFAPAQLWAAIDIYRREFKPSAQLQKPYMMACVNVMAADTDEEAEWLSSSLYRMFLGIITNERRPLQPPAALPDILKVPEVYNAVQAMTACTFTGNKESLGTKLSAFIKESRVDELMISSPIYDQEAKRKSFSILREAI</sequence>
<comment type="caution">
    <text evidence="4">The sequence shown here is derived from an EMBL/GenBank/DDBJ whole genome shotgun (WGS) entry which is preliminary data.</text>
</comment>
<dbReference type="PANTHER" id="PTHR30137">
    <property type="entry name" value="LUCIFERASE-LIKE MONOOXYGENASE"/>
    <property type="match status" value="1"/>
</dbReference>
<keyword evidence="5" id="KW-1185">Reference proteome</keyword>
<comment type="similarity">
    <text evidence="1">To bacterial alkanal monooxygenase alpha and beta chains.</text>
</comment>
<dbReference type="EMBL" id="SODV01000001">
    <property type="protein sequence ID" value="TDX02106.1"/>
    <property type="molecule type" value="Genomic_DNA"/>
</dbReference>
<reference evidence="4 5" key="1">
    <citation type="submission" date="2019-03" db="EMBL/GenBank/DDBJ databases">
        <title>Genomic Encyclopedia of Type Strains, Phase IV (KMG-IV): sequencing the most valuable type-strain genomes for metagenomic binning, comparative biology and taxonomic classification.</title>
        <authorList>
            <person name="Goeker M."/>
        </authorList>
    </citation>
    <scope>NUCLEOTIDE SEQUENCE [LARGE SCALE GENOMIC DNA]</scope>
    <source>
        <strain evidence="4 5">DSM 100059</strain>
    </source>
</reference>
<dbReference type="GO" id="GO:0005829">
    <property type="term" value="C:cytosol"/>
    <property type="evidence" value="ECO:0007669"/>
    <property type="project" value="TreeGrafter"/>
</dbReference>
<protein>
    <recommendedName>
        <fullName evidence="2">Luciferase-like monooxygenase</fullName>
    </recommendedName>
</protein>
<gene>
    <name evidence="4" type="ORF">EDB95_3156</name>
</gene>
<dbReference type="GO" id="GO:0016705">
    <property type="term" value="F:oxidoreductase activity, acting on paired donors, with incorporation or reduction of molecular oxygen"/>
    <property type="evidence" value="ECO:0007669"/>
    <property type="project" value="InterPro"/>
</dbReference>
<dbReference type="InterPro" id="IPR050766">
    <property type="entry name" value="Bact_Lucif_Oxidored"/>
</dbReference>
<dbReference type="Proteomes" id="UP000294498">
    <property type="component" value="Unassembled WGS sequence"/>
</dbReference>
<dbReference type="PANTHER" id="PTHR30137:SF6">
    <property type="entry name" value="LUCIFERASE-LIKE MONOOXYGENASE"/>
    <property type="match status" value="1"/>
</dbReference>